<dbReference type="EMBL" id="CABVIH010000029">
    <property type="protein sequence ID" value="VVP44663.1"/>
    <property type="molecule type" value="Genomic_DNA"/>
</dbReference>
<dbReference type="SUPFAM" id="SSF55729">
    <property type="entry name" value="Acyl-CoA N-acyltransferases (Nat)"/>
    <property type="match status" value="1"/>
</dbReference>
<accession>A0A5E7PB55</accession>
<evidence type="ECO:0000313" key="1">
    <source>
        <dbReference type="EMBL" id="VVP44663.1"/>
    </source>
</evidence>
<dbReference type="AlphaFoldDB" id="A0A5E7PB55"/>
<dbReference type="Proteomes" id="UP000375525">
    <property type="component" value="Unassembled WGS sequence"/>
</dbReference>
<sequence>MDAFEPMRDFFHPRAAKNLNERAGRVHLVNRRQESSRDNFVFPGTTYFDDIEVGGQRVGDVIYSLNPLLDRVYIHRIDIDPTHQKQGIGLGVLWHLWLKHQVPIVPISQYGKSGGFWSLARCRFAAAGALIEPELRLCELYDAKQRWQHLVPEPDPERLIRELRASADWPAIEASMKASAPS</sequence>
<proteinExistence type="predicted"/>
<dbReference type="OrthoDB" id="7062232at2"/>
<dbReference type="RefSeq" id="WP_150781909.1">
    <property type="nucleotide sequence ID" value="NZ_CABVIH010000029.1"/>
</dbReference>
<dbReference type="InterPro" id="IPR016181">
    <property type="entry name" value="Acyl_CoA_acyltransferase"/>
</dbReference>
<dbReference type="CDD" id="cd04301">
    <property type="entry name" value="NAT_SF"/>
    <property type="match status" value="1"/>
</dbReference>
<organism evidence="1 2">
    <name type="scientific">Pseudomonas fluorescens</name>
    <dbReference type="NCBI Taxonomy" id="294"/>
    <lineage>
        <taxon>Bacteria</taxon>
        <taxon>Pseudomonadati</taxon>
        <taxon>Pseudomonadota</taxon>
        <taxon>Gammaproteobacteria</taxon>
        <taxon>Pseudomonadales</taxon>
        <taxon>Pseudomonadaceae</taxon>
        <taxon>Pseudomonas</taxon>
    </lineage>
</organism>
<gene>
    <name evidence="1" type="ORF">PS880_05031</name>
</gene>
<protein>
    <submittedName>
        <fullName evidence="1">Uncharacterized protein</fullName>
    </submittedName>
</protein>
<name>A0A5E7PB55_PSEFL</name>
<evidence type="ECO:0000313" key="2">
    <source>
        <dbReference type="Proteomes" id="UP000375525"/>
    </source>
</evidence>
<reference evidence="1 2" key="1">
    <citation type="submission" date="2019-09" db="EMBL/GenBank/DDBJ databases">
        <authorList>
            <person name="Chandra G."/>
            <person name="Truman W A."/>
        </authorList>
    </citation>
    <scope>NUCLEOTIDE SEQUENCE [LARGE SCALE GENOMIC DNA]</scope>
    <source>
        <strain evidence="1">PS880</strain>
    </source>
</reference>